<comment type="caution">
    <text evidence="1">The sequence shown here is derived from an EMBL/GenBank/DDBJ whole genome shotgun (WGS) entry which is preliminary data.</text>
</comment>
<keyword evidence="2" id="KW-1185">Reference proteome</keyword>
<evidence type="ECO:0000313" key="2">
    <source>
        <dbReference type="Proteomes" id="UP000694287"/>
    </source>
</evidence>
<dbReference type="RefSeq" id="WP_218602776.1">
    <property type="nucleotide sequence ID" value="NZ_JADQDJ010000083.1"/>
</dbReference>
<proteinExistence type="predicted"/>
<reference evidence="1 2" key="1">
    <citation type="submission" date="2020-11" db="EMBL/GenBank/DDBJ databases">
        <title>Pseudonocardia abyssalis sp. nov. and Pseudonocardia oceani sp. nov., description and phylogenomic analysis of two novel actinomycetes isolated from the deep Southern Ocean.</title>
        <authorList>
            <person name="Parra J."/>
        </authorList>
    </citation>
    <scope>NUCLEOTIDE SEQUENCE [LARGE SCALE GENOMIC DNA]</scope>
    <source>
        <strain evidence="1 2">KRD-168</strain>
    </source>
</reference>
<evidence type="ECO:0000313" key="1">
    <source>
        <dbReference type="EMBL" id="MBW0135064.1"/>
    </source>
</evidence>
<dbReference type="Proteomes" id="UP000694287">
    <property type="component" value="Unassembled WGS sequence"/>
</dbReference>
<dbReference type="InterPro" id="IPR005502">
    <property type="entry name" value="Ribosyl_crysJ1"/>
</dbReference>
<accession>A0ABS6US23</accession>
<dbReference type="Pfam" id="PF03747">
    <property type="entry name" value="ADP_ribosyl_GH"/>
    <property type="match status" value="1"/>
</dbReference>
<gene>
    <name evidence="1" type="ORF">I4I81_12465</name>
</gene>
<organism evidence="1 2">
    <name type="scientific">Pseudonocardia abyssalis</name>
    <dbReference type="NCBI Taxonomy" id="2792008"/>
    <lineage>
        <taxon>Bacteria</taxon>
        <taxon>Bacillati</taxon>
        <taxon>Actinomycetota</taxon>
        <taxon>Actinomycetes</taxon>
        <taxon>Pseudonocardiales</taxon>
        <taxon>Pseudonocardiaceae</taxon>
        <taxon>Pseudonocardia</taxon>
    </lineage>
</organism>
<sequence length="304" mass="31483">MQETVQEFWRNKARGLLLGQAAADAVASGGDGVVMRYGASTALALVVGEYVGLHGTVGPDDIRPLATAMAHTWWTSRDREGWGPRDAHRFGAVLGGDVYPVPTEFEPASDGVLAAAVVAPLALMAAGSEVHGLARRCAAVLSMDAEERSAAAVLASAAALALSGELHRPLDADRFVERLQEGAGSGLAEDLALVQQLARGASPADVAAVFAFGRIVGESNSAAAVCTALLAFLLHHDDPVACVRFAVDVGGDFTVTAAMAGALSGGRCGGMALPLMWIDRLERVEQVRGLADRIASRHRAPLVS</sequence>
<protein>
    <submittedName>
        <fullName evidence="1">ADP-ribosylglycohydrolase family protein</fullName>
    </submittedName>
</protein>
<name>A0ABS6US23_9PSEU</name>
<dbReference type="EMBL" id="JADQDK010000001">
    <property type="protein sequence ID" value="MBW0135064.1"/>
    <property type="molecule type" value="Genomic_DNA"/>
</dbReference>